<gene>
    <name evidence="1" type="ORF">ACH5RR_002498</name>
</gene>
<keyword evidence="2" id="KW-1185">Reference proteome</keyword>
<evidence type="ECO:0000313" key="1">
    <source>
        <dbReference type="EMBL" id="KAL3539132.1"/>
    </source>
</evidence>
<protein>
    <submittedName>
        <fullName evidence="1">Uncharacterized protein</fullName>
    </submittedName>
</protein>
<sequence>MVNSAVEPGKSICLNLCWHFRHLQTGKRVSITKTFSVYLCFTSLSSSLISHTHSFIARHNMFGSIVGIPFRSVAFDVHAKSLLWLMFTKWLFGLVKVAFP</sequence>
<evidence type="ECO:0000313" key="2">
    <source>
        <dbReference type="Proteomes" id="UP001630127"/>
    </source>
</evidence>
<comment type="caution">
    <text evidence="1">The sequence shown here is derived from an EMBL/GenBank/DDBJ whole genome shotgun (WGS) entry which is preliminary data.</text>
</comment>
<reference evidence="1 2" key="1">
    <citation type="submission" date="2024-11" db="EMBL/GenBank/DDBJ databases">
        <title>A near-complete genome assembly of Cinchona calisaya.</title>
        <authorList>
            <person name="Lian D.C."/>
            <person name="Zhao X.W."/>
            <person name="Wei L."/>
        </authorList>
    </citation>
    <scope>NUCLEOTIDE SEQUENCE [LARGE SCALE GENOMIC DNA]</scope>
    <source>
        <tissue evidence="1">Nenye</tissue>
    </source>
</reference>
<dbReference type="EMBL" id="JBJUIK010000001">
    <property type="protein sequence ID" value="KAL3539132.1"/>
    <property type="molecule type" value="Genomic_DNA"/>
</dbReference>
<dbReference type="AlphaFoldDB" id="A0ABD3B6D1"/>
<proteinExistence type="predicted"/>
<dbReference type="Proteomes" id="UP001630127">
    <property type="component" value="Unassembled WGS sequence"/>
</dbReference>
<accession>A0ABD3B6D1</accession>
<name>A0ABD3B6D1_9GENT</name>
<organism evidence="1 2">
    <name type="scientific">Cinchona calisaya</name>
    <dbReference type="NCBI Taxonomy" id="153742"/>
    <lineage>
        <taxon>Eukaryota</taxon>
        <taxon>Viridiplantae</taxon>
        <taxon>Streptophyta</taxon>
        <taxon>Embryophyta</taxon>
        <taxon>Tracheophyta</taxon>
        <taxon>Spermatophyta</taxon>
        <taxon>Magnoliopsida</taxon>
        <taxon>eudicotyledons</taxon>
        <taxon>Gunneridae</taxon>
        <taxon>Pentapetalae</taxon>
        <taxon>asterids</taxon>
        <taxon>lamiids</taxon>
        <taxon>Gentianales</taxon>
        <taxon>Rubiaceae</taxon>
        <taxon>Cinchonoideae</taxon>
        <taxon>Cinchoneae</taxon>
        <taxon>Cinchona</taxon>
    </lineage>
</organism>